<feature type="transmembrane region" description="Helical" evidence="1">
    <location>
        <begin position="93"/>
        <end position="111"/>
    </location>
</feature>
<sequence length="113" mass="12598">HFVPAIYALLAVYVPSFIYNFRTTSPYKIISDELDMIVKETVDRDASEELELLDGADEGPIEEIDVEETIVLEEKGPHILRTLLTGLPSPTSIFWSLVTLGINLALVGMVTDY</sequence>
<protein>
    <submittedName>
        <fullName evidence="2">Uncharacterized protein</fullName>
    </submittedName>
</protein>
<dbReference type="EMBL" id="JAVRRA010012388">
    <property type="protein sequence ID" value="KAK5239165.1"/>
    <property type="molecule type" value="Genomic_DNA"/>
</dbReference>
<evidence type="ECO:0000313" key="2">
    <source>
        <dbReference type="EMBL" id="KAK5239165.1"/>
    </source>
</evidence>
<keyword evidence="1" id="KW-1133">Transmembrane helix</keyword>
<accession>A0ABR0LRT1</accession>
<evidence type="ECO:0000256" key="1">
    <source>
        <dbReference type="SAM" id="Phobius"/>
    </source>
</evidence>
<name>A0ABR0LRT1_9PEZI</name>
<keyword evidence="1" id="KW-0812">Transmembrane</keyword>
<comment type="caution">
    <text evidence="2">The sequence shown here is derived from an EMBL/GenBank/DDBJ whole genome shotgun (WGS) entry which is preliminary data.</text>
</comment>
<feature type="non-terminal residue" evidence="2">
    <location>
        <position position="113"/>
    </location>
</feature>
<keyword evidence="1" id="KW-0472">Membrane</keyword>
<keyword evidence="3" id="KW-1185">Reference proteome</keyword>
<feature type="non-terminal residue" evidence="2">
    <location>
        <position position="1"/>
    </location>
</feature>
<dbReference type="Proteomes" id="UP001357485">
    <property type="component" value="Unassembled WGS sequence"/>
</dbReference>
<evidence type="ECO:0000313" key="3">
    <source>
        <dbReference type="Proteomes" id="UP001357485"/>
    </source>
</evidence>
<organism evidence="2 3">
    <name type="scientific">Cryomyces antarcticus</name>
    <dbReference type="NCBI Taxonomy" id="329879"/>
    <lineage>
        <taxon>Eukaryota</taxon>
        <taxon>Fungi</taxon>
        <taxon>Dikarya</taxon>
        <taxon>Ascomycota</taxon>
        <taxon>Pezizomycotina</taxon>
        <taxon>Dothideomycetes</taxon>
        <taxon>Dothideomycetes incertae sedis</taxon>
        <taxon>Cryomyces</taxon>
    </lineage>
</organism>
<gene>
    <name evidence="2" type="ORF">LTR16_012205</name>
</gene>
<reference evidence="2 3" key="1">
    <citation type="submission" date="2023-08" db="EMBL/GenBank/DDBJ databases">
        <title>Black Yeasts Isolated from many extreme environments.</title>
        <authorList>
            <person name="Coleine C."/>
            <person name="Stajich J.E."/>
            <person name="Selbmann L."/>
        </authorList>
    </citation>
    <scope>NUCLEOTIDE SEQUENCE [LARGE SCALE GENOMIC DNA]</scope>
    <source>
        <strain evidence="2 3">CCFEE 536</strain>
    </source>
</reference>
<proteinExistence type="predicted"/>